<feature type="domain" description="CxC1-like cysteine cluster associated with KDZ transposases" evidence="2">
    <location>
        <begin position="133"/>
        <end position="236"/>
    </location>
</feature>
<proteinExistence type="predicted"/>
<dbReference type="OrthoDB" id="3016221at2759"/>
<dbReference type="PANTHER" id="PTHR33096">
    <property type="entry name" value="CXC2 DOMAIN-CONTAINING PROTEIN"/>
    <property type="match status" value="1"/>
</dbReference>
<dbReference type="EMBL" id="GL883106">
    <property type="protein sequence ID" value="EGG06766.1"/>
    <property type="molecule type" value="Genomic_DNA"/>
</dbReference>
<dbReference type="AlphaFoldDB" id="F4RLG9"/>
<dbReference type="Proteomes" id="UP000001072">
    <property type="component" value="Unassembled WGS sequence"/>
</dbReference>
<dbReference type="InParanoid" id="F4RLG9"/>
<dbReference type="GeneID" id="18929992"/>
<keyword evidence="4" id="KW-1185">Reference proteome</keyword>
<evidence type="ECO:0000256" key="1">
    <source>
        <dbReference type="SAM" id="MobiDB-lite"/>
    </source>
</evidence>
<feature type="compositionally biased region" description="Basic and acidic residues" evidence="1">
    <location>
        <begin position="29"/>
        <end position="41"/>
    </location>
</feature>
<dbReference type="PANTHER" id="PTHR33096:SF1">
    <property type="entry name" value="CXC1-LIKE CYSTEINE CLUSTER ASSOCIATED WITH KDZ TRANSPOSASES DOMAIN-CONTAINING PROTEIN"/>
    <property type="match status" value="1"/>
</dbReference>
<evidence type="ECO:0000313" key="4">
    <source>
        <dbReference type="Proteomes" id="UP000001072"/>
    </source>
</evidence>
<dbReference type="HOGENOM" id="CLU_011407_2_1_1"/>
<accession>F4RLG9</accession>
<evidence type="ECO:0000259" key="2">
    <source>
        <dbReference type="Pfam" id="PF18802"/>
    </source>
</evidence>
<organism evidence="4">
    <name type="scientific">Melampsora larici-populina (strain 98AG31 / pathotype 3-4-7)</name>
    <name type="common">Poplar leaf rust fungus</name>
    <dbReference type="NCBI Taxonomy" id="747676"/>
    <lineage>
        <taxon>Eukaryota</taxon>
        <taxon>Fungi</taxon>
        <taxon>Dikarya</taxon>
        <taxon>Basidiomycota</taxon>
        <taxon>Pucciniomycotina</taxon>
        <taxon>Pucciniomycetes</taxon>
        <taxon>Pucciniales</taxon>
        <taxon>Melampsoraceae</taxon>
        <taxon>Melampsora</taxon>
    </lineage>
</organism>
<name>F4RLG9_MELLP</name>
<feature type="compositionally biased region" description="Polar residues" evidence="1">
    <location>
        <begin position="9"/>
        <end position="25"/>
    </location>
</feature>
<dbReference type="VEuPathDB" id="FungiDB:MELLADRAFT_62940"/>
<dbReference type="InterPro" id="IPR041320">
    <property type="entry name" value="CxC1"/>
</dbReference>
<reference evidence="4" key="1">
    <citation type="journal article" date="2011" name="Proc. Natl. Acad. Sci. U.S.A.">
        <title>Obligate biotrophy features unraveled by the genomic analysis of rust fungi.</title>
        <authorList>
            <person name="Duplessis S."/>
            <person name="Cuomo C.A."/>
            <person name="Lin Y.-C."/>
            <person name="Aerts A."/>
            <person name="Tisserant E."/>
            <person name="Veneault-Fourrey C."/>
            <person name="Joly D.L."/>
            <person name="Hacquard S."/>
            <person name="Amselem J."/>
            <person name="Cantarel B.L."/>
            <person name="Chiu R."/>
            <person name="Coutinho P.M."/>
            <person name="Feau N."/>
            <person name="Field M."/>
            <person name="Frey P."/>
            <person name="Gelhaye E."/>
            <person name="Goldberg J."/>
            <person name="Grabherr M.G."/>
            <person name="Kodira C.D."/>
            <person name="Kohler A."/>
            <person name="Kuees U."/>
            <person name="Lindquist E.A."/>
            <person name="Lucas S.M."/>
            <person name="Mago R."/>
            <person name="Mauceli E."/>
            <person name="Morin E."/>
            <person name="Murat C."/>
            <person name="Pangilinan J.L."/>
            <person name="Park R."/>
            <person name="Pearson M."/>
            <person name="Quesneville H."/>
            <person name="Rouhier N."/>
            <person name="Sakthikumar S."/>
            <person name="Salamov A.A."/>
            <person name="Schmutz J."/>
            <person name="Selles B."/>
            <person name="Shapiro H."/>
            <person name="Tanguay P."/>
            <person name="Tuskan G.A."/>
            <person name="Henrissat B."/>
            <person name="Van de Peer Y."/>
            <person name="Rouze P."/>
            <person name="Ellis J.G."/>
            <person name="Dodds P.N."/>
            <person name="Schein J.E."/>
            <person name="Zhong S."/>
            <person name="Hamelin R.C."/>
            <person name="Grigoriev I.V."/>
            <person name="Szabo L.J."/>
            <person name="Martin F."/>
        </authorList>
    </citation>
    <scope>NUCLEOTIDE SEQUENCE [LARGE SCALE GENOMIC DNA]</scope>
    <source>
        <strain evidence="4">98AG31 / pathotype 3-4-7</strain>
    </source>
</reference>
<gene>
    <name evidence="3" type="ORF">MELLADRAFT_62940</name>
</gene>
<dbReference type="Pfam" id="PF18802">
    <property type="entry name" value="CxC1"/>
    <property type="match status" value="1"/>
</dbReference>
<dbReference type="KEGG" id="mlr:MELLADRAFT_62940"/>
<feature type="region of interest" description="Disordered" evidence="1">
    <location>
        <begin position="1"/>
        <end position="57"/>
    </location>
</feature>
<sequence length="711" mass="82007">MGGKRITRFFTSLSASTPKRQQRTPQAEAEFKRTAEKRQERLNQIINPPPRIPAPAPPPPPEWAEIVGNDDHAWIDEPDDNDEDGEVVRPSQYVRRRQYRKYFAKRQDFFREWAHLEDQMMATYLYCQHTTKNWTTQESYHEVKPSGCSCSPNDHHPPRQIDLIDVLGHQSPSMSFCKCQPEVIQLLHRGYIASSPSKPRTAFSVRYIQLYHDLWEQSGLNKSGYVQGLIKFISRRTRRQLTARGIQQKSRILRVPFSNAHDVYARISRLQTSLLHVVMLHTKEELWAAKCAQCFGPAEASKDQPLDAEYPSIFVKPTDIQRNEVVLETTSNVVLEGGHNVLLESSGKWLLTRMQQAHETVKKSQTLLTNIYAFPNPYQPGHLYTEDFFDKQWKDQREAIVSPKVQQEIQKLELGKLLCLEAEHDKAWQTLIHTPEQAIARARLVGDLQKRIAAQRRKVGSDAMTNDLSEKHTNLLLKLWYSKTAMRQLFLALKEEKHPLEIVQQVGMSTKLGQRGQQKVLAAIKTCAAKLQPALDIYSENLTGYKAAFPDRPAPRPITFDKLLAIEADDAFWNDGLFTYDDQPWAIDTPTQTGMCALARFRRVFQMLTSTQPGDASLIRTWHYQVAQVLYLDNQEHSSMIDGDFETVIDGVQAFYNIAPEFRYDEMALDRMEENVPEEPDEDEFPGDEDIEVVYEKFMHLDEIHDVLRET</sequence>
<dbReference type="RefSeq" id="XP_007409726.1">
    <property type="nucleotide sequence ID" value="XM_007409664.1"/>
</dbReference>
<evidence type="ECO:0000313" key="3">
    <source>
        <dbReference type="EMBL" id="EGG06766.1"/>
    </source>
</evidence>
<protein>
    <recommendedName>
        <fullName evidence="2">CxC1-like cysteine cluster associated with KDZ transposases domain-containing protein</fullName>
    </recommendedName>
</protein>
<feature type="compositionally biased region" description="Pro residues" evidence="1">
    <location>
        <begin position="47"/>
        <end position="57"/>
    </location>
</feature>